<evidence type="ECO:0000256" key="19">
    <source>
        <dbReference type="PIRNR" id="PIRNR017184"/>
    </source>
</evidence>
<evidence type="ECO:0000256" key="6">
    <source>
        <dbReference type="ARBA" id="ARBA00022741"/>
    </source>
</evidence>
<dbReference type="Gene3D" id="3.40.50.10260">
    <property type="entry name" value="YjeF N-terminal domain"/>
    <property type="match status" value="1"/>
</dbReference>
<comment type="catalytic activity">
    <reaction evidence="16 17 19">
        <text>(6S)-NADPHX + ADP = AMP + phosphate + NADPH + H(+)</text>
        <dbReference type="Rhea" id="RHEA:32235"/>
        <dbReference type="ChEBI" id="CHEBI:15378"/>
        <dbReference type="ChEBI" id="CHEBI:43474"/>
        <dbReference type="ChEBI" id="CHEBI:57783"/>
        <dbReference type="ChEBI" id="CHEBI:64076"/>
        <dbReference type="ChEBI" id="CHEBI:456215"/>
        <dbReference type="ChEBI" id="CHEBI:456216"/>
        <dbReference type="EC" id="4.2.1.136"/>
    </reaction>
</comment>
<evidence type="ECO:0000256" key="9">
    <source>
        <dbReference type="ARBA" id="ARBA00022958"/>
    </source>
</evidence>
<dbReference type="Proteomes" id="UP000553193">
    <property type="component" value="Unassembled WGS sequence"/>
</dbReference>
<keyword evidence="12 17" id="KW-0456">Lyase</keyword>
<evidence type="ECO:0000256" key="11">
    <source>
        <dbReference type="ARBA" id="ARBA00023235"/>
    </source>
</evidence>
<evidence type="ECO:0000256" key="16">
    <source>
        <dbReference type="ARBA" id="ARBA00049209"/>
    </source>
</evidence>
<feature type="binding site" evidence="17">
    <location>
        <position position="306"/>
    </location>
    <ligand>
        <name>(6S)-NADPHX</name>
        <dbReference type="ChEBI" id="CHEBI:64076"/>
    </ligand>
</feature>
<feature type="binding site" evidence="18">
    <location>
        <position position="58"/>
    </location>
    <ligand>
        <name>K(+)</name>
        <dbReference type="ChEBI" id="CHEBI:29103"/>
    </ligand>
</feature>
<dbReference type="InterPro" id="IPR029056">
    <property type="entry name" value="Ribokinase-like"/>
</dbReference>
<dbReference type="NCBIfam" id="TIGR00197">
    <property type="entry name" value="yjeF_nterm"/>
    <property type="match status" value="1"/>
</dbReference>
<dbReference type="InterPro" id="IPR036652">
    <property type="entry name" value="YjeF_N_dom_sf"/>
</dbReference>
<feature type="binding site" evidence="18">
    <location>
        <begin position="121"/>
        <end position="127"/>
    </location>
    <ligand>
        <name>(6S)-NADPHX</name>
        <dbReference type="ChEBI" id="CHEBI:64076"/>
    </ligand>
</feature>
<comment type="similarity">
    <text evidence="3 19">In the N-terminal section; belongs to the NnrE/AIBP family.</text>
</comment>
<dbReference type="AlphaFoldDB" id="A0A840A6N9"/>
<dbReference type="GO" id="GO:0016301">
    <property type="term" value="F:kinase activity"/>
    <property type="evidence" value="ECO:0007669"/>
    <property type="project" value="UniProtKB-KW"/>
</dbReference>
<dbReference type="GO" id="GO:0110051">
    <property type="term" value="P:metabolite repair"/>
    <property type="evidence" value="ECO:0007669"/>
    <property type="project" value="TreeGrafter"/>
</dbReference>
<comment type="catalytic activity">
    <reaction evidence="1 18 19">
        <text>(6R)-NADHX = (6S)-NADHX</text>
        <dbReference type="Rhea" id="RHEA:32215"/>
        <dbReference type="ChEBI" id="CHEBI:64074"/>
        <dbReference type="ChEBI" id="CHEBI:64075"/>
        <dbReference type="EC" id="5.1.99.6"/>
    </reaction>
</comment>
<comment type="cofactor">
    <cofactor evidence="18 19">
        <name>K(+)</name>
        <dbReference type="ChEBI" id="CHEBI:29103"/>
    </cofactor>
    <text evidence="18 19">Binds 1 potassium ion per subunit.</text>
</comment>
<evidence type="ECO:0000313" key="23">
    <source>
        <dbReference type="Proteomes" id="UP000553193"/>
    </source>
</evidence>
<evidence type="ECO:0000259" key="20">
    <source>
        <dbReference type="PROSITE" id="PS51383"/>
    </source>
</evidence>
<keyword evidence="7 17" id="KW-0067">ATP-binding</keyword>
<evidence type="ECO:0000259" key="21">
    <source>
        <dbReference type="PROSITE" id="PS51385"/>
    </source>
</evidence>
<evidence type="ECO:0000256" key="3">
    <source>
        <dbReference type="ARBA" id="ARBA00006001"/>
    </source>
</evidence>
<dbReference type="Gene3D" id="3.40.1190.20">
    <property type="match status" value="1"/>
</dbReference>
<feature type="binding site" evidence="18">
    <location>
        <position position="147"/>
    </location>
    <ligand>
        <name>(6S)-NADPHX</name>
        <dbReference type="ChEBI" id="CHEBI:64076"/>
    </ligand>
</feature>
<dbReference type="EC" id="5.1.99.6" evidence="19"/>
<keyword evidence="5 18" id="KW-0479">Metal-binding</keyword>
<feature type="binding site" evidence="17">
    <location>
        <position position="353"/>
    </location>
    <ligand>
        <name>(6S)-NADPHX</name>
        <dbReference type="ChEBI" id="CHEBI:64076"/>
    </ligand>
</feature>
<evidence type="ECO:0000256" key="18">
    <source>
        <dbReference type="HAMAP-Rule" id="MF_01966"/>
    </source>
</evidence>
<feature type="binding site" evidence="18">
    <location>
        <position position="150"/>
    </location>
    <ligand>
        <name>K(+)</name>
        <dbReference type="ChEBI" id="CHEBI:29103"/>
    </ligand>
</feature>
<dbReference type="PANTHER" id="PTHR12592">
    <property type="entry name" value="ATP-DEPENDENT (S)-NAD(P)H-HYDRATE DEHYDRATASE FAMILY MEMBER"/>
    <property type="match status" value="1"/>
</dbReference>
<dbReference type="InterPro" id="IPR030677">
    <property type="entry name" value="Nnr"/>
</dbReference>
<evidence type="ECO:0000256" key="4">
    <source>
        <dbReference type="ARBA" id="ARBA00009524"/>
    </source>
</evidence>
<dbReference type="RefSeq" id="WP_184381855.1">
    <property type="nucleotide sequence ID" value="NZ_JACIDJ010000001.1"/>
</dbReference>
<dbReference type="GO" id="GO:0046872">
    <property type="term" value="F:metal ion binding"/>
    <property type="evidence" value="ECO:0007669"/>
    <property type="project" value="UniProtKB-UniRule"/>
</dbReference>
<dbReference type="InterPro" id="IPR004443">
    <property type="entry name" value="YjeF_N_dom"/>
</dbReference>
<dbReference type="EMBL" id="JACIDJ010000001">
    <property type="protein sequence ID" value="MBB3896901.1"/>
    <property type="molecule type" value="Genomic_DNA"/>
</dbReference>
<comment type="similarity">
    <text evidence="17">Belongs to the NnrD/CARKD family.</text>
</comment>
<feature type="binding site" evidence="17">
    <location>
        <position position="246"/>
    </location>
    <ligand>
        <name>(6S)-NADPHX</name>
        <dbReference type="ChEBI" id="CHEBI:64076"/>
    </ligand>
</feature>
<evidence type="ECO:0000256" key="14">
    <source>
        <dbReference type="ARBA" id="ARBA00025153"/>
    </source>
</evidence>
<keyword evidence="11 18" id="KW-0413">Isomerase</keyword>
<dbReference type="HAMAP" id="MF_01966">
    <property type="entry name" value="NADHX_epimerase"/>
    <property type="match status" value="1"/>
</dbReference>
<feature type="domain" description="YjeF C-terminal" evidence="20">
    <location>
        <begin position="212"/>
        <end position="470"/>
    </location>
</feature>
<keyword evidence="8 17" id="KW-0521">NADP</keyword>
<feature type="binding site" evidence="17">
    <location>
        <position position="415"/>
    </location>
    <ligand>
        <name>AMP</name>
        <dbReference type="ChEBI" id="CHEBI:456215"/>
    </ligand>
</feature>
<comment type="similarity">
    <text evidence="4 19">In the C-terminal section; belongs to the NnrD/CARKD family.</text>
</comment>
<dbReference type="PROSITE" id="PS51385">
    <property type="entry name" value="YJEF_N"/>
    <property type="match status" value="1"/>
</dbReference>
<comment type="subunit">
    <text evidence="17">Homotetramer.</text>
</comment>
<comment type="cofactor">
    <cofactor evidence="17">
        <name>Mg(2+)</name>
        <dbReference type="ChEBI" id="CHEBI:18420"/>
    </cofactor>
</comment>
<keyword evidence="22" id="KW-0808">Transferase</keyword>
<comment type="function">
    <text evidence="17">Catalyzes the dehydration of the S-form of NAD(P)HX at the expense of ADP, which is converted to AMP. Together with NAD(P)HX epimerase, which catalyzes the epimerization of the S- and R-forms, the enzyme allows the repair of both epimers of NAD(P)HX, a damaged form of NAD(P)H that is a result of enzymatic or heat-dependent hydration.</text>
</comment>
<dbReference type="GO" id="GO:0046496">
    <property type="term" value="P:nicotinamide nucleotide metabolic process"/>
    <property type="evidence" value="ECO:0007669"/>
    <property type="project" value="UniProtKB-UniRule"/>
</dbReference>
<comment type="catalytic activity">
    <reaction evidence="15 17 19">
        <text>(6S)-NADHX + ADP = AMP + phosphate + NADH + H(+)</text>
        <dbReference type="Rhea" id="RHEA:32223"/>
        <dbReference type="ChEBI" id="CHEBI:15378"/>
        <dbReference type="ChEBI" id="CHEBI:43474"/>
        <dbReference type="ChEBI" id="CHEBI:57945"/>
        <dbReference type="ChEBI" id="CHEBI:64074"/>
        <dbReference type="ChEBI" id="CHEBI:456215"/>
        <dbReference type="ChEBI" id="CHEBI:456216"/>
        <dbReference type="EC" id="4.2.1.136"/>
    </reaction>
</comment>
<protein>
    <recommendedName>
        <fullName evidence="19">Bifunctional NAD(P)H-hydrate repair enzyme</fullName>
    </recommendedName>
    <alternativeName>
        <fullName evidence="19">Nicotinamide nucleotide repair protein</fullName>
    </alternativeName>
    <domain>
        <recommendedName>
            <fullName evidence="19">ADP-dependent (S)-NAD(P)H-hydrate dehydratase</fullName>
            <ecNumber evidence="19">4.2.1.136</ecNumber>
        </recommendedName>
        <alternativeName>
            <fullName evidence="19">ADP-dependent NAD(P)HX dehydratase</fullName>
        </alternativeName>
    </domain>
    <domain>
        <recommendedName>
            <fullName evidence="19">NAD(P)H-hydrate epimerase</fullName>
            <ecNumber evidence="19">5.1.99.6</ecNumber>
        </recommendedName>
    </domain>
</protein>
<evidence type="ECO:0000256" key="10">
    <source>
        <dbReference type="ARBA" id="ARBA00023027"/>
    </source>
</evidence>
<feature type="domain" description="YjeF N-terminal" evidence="21">
    <location>
        <begin position="10"/>
        <end position="204"/>
    </location>
</feature>
<evidence type="ECO:0000256" key="12">
    <source>
        <dbReference type="ARBA" id="ARBA00023239"/>
    </source>
</evidence>
<name>A0A840A6N9_9PROT</name>
<dbReference type="PIRSF" id="PIRSF017184">
    <property type="entry name" value="Nnr"/>
    <property type="match status" value="1"/>
</dbReference>
<reference evidence="22 23" key="1">
    <citation type="submission" date="2020-08" db="EMBL/GenBank/DDBJ databases">
        <title>Genomic Encyclopedia of Type Strains, Phase IV (KMG-IV): sequencing the most valuable type-strain genomes for metagenomic binning, comparative biology and taxonomic classification.</title>
        <authorList>
            <person name="Goeker M."/>
        </authorList>
    </citation>
    <scope>NUCLEOTIDE SEQUENCE [LARGE SCALE GENOMIC DNA]</scope>
    <source>
        <strain evidence="22 23">DSM 19979</strain>
    </source>
</reference>
<feature type="binding site" evidence="17">
    <location>
        <begin position="386"/>
        <end position="390"/>
    </location>
    <ligand>
        <name>AMP</name>
        <dbReference type="ChEBI" id="CHEBI:456215"/>
    </ligand>
</feature>
<comment type="caution">
    <text evidence="18">Lacks conserved residue(s) required for the propagation of feature annotation.</text>
</comment>
<accession>A0A840A6N9</accession>
<sequence length="481" mass="48209">MSTRSDLALLTPAEMAEADRLAGNGPALMEAAGRAVARAIQARFRPCRVLVLAGPGNNGGDGYVAARHLERAGWGVAVAPLAPPRPGSDAAGAAARWRGPVRPLTAATIARAGLVVDALFGAGLARPLEPGLADLLRGVAAPLVAVDMPSGVCGATGAVRGFAPQAALTITFFRRKPGHLLNPGRDLCGEVALADIGLPAHVLDAIAPRAFANGPALWTLPRPGAATHKHSRGHVVVLCGTEMPGAARLAAQAARRAGAGLVTLACADPGLARGLRLAEPGMLVSEAPLAALIEALPRAVFLAGPGLPLDGATRAALAALHAARRATVLDAGALTACAGAPELLSGAALLTPHAGEFTRLFGPPGEDRPATVRAAAARTGAVVLLKGSDTLIAAPDGRLVINHGAPPWLATGGTGDVLAGMAAALLAQGMEPFEAAAAAAWWQGAAARHAGPGLLAEDLPESLEAAQSSFVSGYFRATLPD</sequence>
<comment type="function">
    <text evidence="14 19">Bifunctional enzyme that catalyzes the epimerization of the S- and R-forms of NAD(P)HX and the dehydration of the S-form of NAD(P)HX at the expense of ADP, which is converted to AMP. This allows the repair of both epimers of NAD(P)HX, a damaged form of NAD(P)H that is a result of enzymatic or heat-dependent hydration.</text>
</comment>
<dbReference type="HAMAP" id="MF_01965">
    <property type="entry name" value="NADHX_dehydratase"/>
    <property type="match status" value="1"/>
</dbReference>
<dbReference type="GO" id="GO:0005524">
    <property type="term" value="F:ATP binding"/>
    <property type="evidence" value="ECO:0007669"/>
    <property type="project" value="UniProtKB-UniRule"/>
</dbReference>
<evidence type="ECO:0000256" key="13">
    <source>
        <dbReference type="ARBA" id="ARBA00023268"/>
    </source>
</evidence>
<dbReference type="NCBIfam" id="TIGR00196">
    <property type="entry name" value="yjeF_cterm"/>
    <property type="match status" value="1"/>
</dbReference>
<dbReference type="PROSITE" id="PS51383">
    <property type="entry name" value="YJEF_C_3"/>
    <property type="match status" value="1"/>
</dbReference>
<keyword evidence="23" id="KW-1185">Reference proteome</keyword>
<comment type="catalytic activity">
    <reaction evidence="2 18 19">
        <text>(6R)-NADPHX = (6S)-NADPHX</text>
        <dbReference type="Rhea" id="RHEA:32227"/>
        <dbReference type="ChEBI" id="CHEBI:64076"/>
        <dbReference type="ChEBI" id="CHEBI:64077"/>
        <dbReference type="EC" id="5.1.99.6"/>
    </reaction>
</comment>
<dbReference type="SUPFAM" id="SSF53613">
    <property type="entry name" value="Ribokinase-like"/>
    <property type="match status" value="1"/>
</dbReference>
<feature type="binding site" evidence="17">
    <location>
        <position position="416"/>
    </location>
    <ligand>
        <name>(6S)-NADPHX</name>
        <dbReference type="ChEBI" id="CHEBI:64076"/>
    </ligand>
</feature>
<dbReference type="Pfam" id="PF03853">
    <property type="entry name" value="YjeF_N"/>
    <property type="match status" value="1"/>
</dbReference>
<dbReference type="GO" id="GO:0052855">
    <property type="term" value="F:ADP-dependent NAD(P)H-hydrate dehydratase activity"/>
    <property type="evidence" value="ECO:0007669"/>
    <property type="project" value="UniProtKB-UniRule"/>
</dbReference>
<dbReference type="InterPro" id="IPR000631">
    <property type="entry name" value="CARKD"/>
</dbReference>
<dbReference type="GO" id="GO:0052856">
    <property type="term" value="F:NAD(P)HX epimerase activity"/>
    <property type="evidence" value="ECO:0007669"/>
    <property type="project" value="UniProtKB-UniRule"/>
</dbReference>
<evidence type="ECO:0000256" key="17">
    <source>
        <dbReference type="HAMAP-Rule" id="MF_01965"/>
    </source>
</evidence>
<keyword evidence="22" id="KW-0418">Kinase</keyword>
<proteinExistence type="inferred from homology"/>
<dbReference type="PANTHER" id="PTHR12592:SF0">
    <property type="entry name" value="ATP-DEPENDENT (S)-NAD(P)H-HYDRATE DEHYDRATASE"/>
    <property type="match status" value="1"/>
</dbReference>
<organism evidence="22 23">
    <name type="scientific">Roseococcus suduntuyensis</name>
    <dbReference type="NCBI Taxonomy" id="455361"/>
    <lineage>
        <taxon>Bacteria</taxon>
        <taxon>Pseudomonadati</taxon>
        <taxon>Pseudomonadota</taxon>
        <taxon>Alphaproteobacteria</taxon>
        <taxon>Acetobacterales</taxon>
        <taxon>Roseomonadaceae</taxon>
        <taxon>Roseococcus</taxon>
    </lineage>
</organism>
<evidence type="ECO:0000256" key="5">
    <source>
        <dbReference type="ARBA" id="ARBA00022723"/>
    </source>
</evidence>
<evidence type="ECO:0000256" key="8">
    <source>
        <dbReference type="ARBA" id="ARBA00022857"/>
    </source>
</evidence>
<feature type="binding site" evidence="18">
    <location>
        <begin position="57"/>
        <end position="61"/>
    </location>
    <ligand>
        <name>(6S)-NADPHX</name>
        <dbReference type="ChEBI" id="CHEBI:64076"/>
    </ligand>
</feature>
<comment type="similarity">
    <text evidence="18">Belongs to the NnrE/AIBP family.</text>
</comment>
<dbReference type="Pfam" id="PF01256">
    <property type="entry name" value="Carb_kinase"/>
    <property type="match status" value="1"/>
</dbReference>
<keyword evidence="9 18" id="KW-0630">Potassium</keyword>
<comment type="caution">
    <text evidence="22">The sequence shown here is derived from an EMBL/GenBank/DDBJ whole genome shotgun (WGS) entry which is preliminary data.</text>
</comment>
<keyword evidence="10 17" id="KW-0520">NAD</keyword>
<comment type="function">
    <text evidence="18">Catalyzes the epimerization of the S- and R-forms of NAD(P)HX, a damaged form of NAD(P)H that is a result of enzymatic or heat-dependent hydration. This is a prerequisite for the S-specific NAD(P)H-hydrate dehydratase to allow the repair of both epimers of NAD(P)HX.</text>
</comment>
<dbReference type="EC" id="4.2.1.136" evidence="19"/>
<evidence type="ECO:0000256" key="7">
    <source>
        <dbReference type="ARBA" id="ARBA00022840"/>
    </source>
</evidence>
<keyword evidence="13" id="KW-0511">Multifunctional enzyme</keyword>
<feature type="binding site" evidence="18">
    <location>
        <position position="117"/>
    </location>
    <ligand>
        <name>K(+)</name>
        <dbReference type="ChEBI" id="CHEBI:29103"/>
    </ligand>
</feature>
<keyword evidence="6 17" id="KW-0547">Nucleotide-binding</keyword>
<gene>
    <name evidence="17" type="primary">nnrD</name>
    <name evidence="18" type="synonym">nnrE</name>
    <name evidence="22" type="ORF">GGQ83_000327</name>
</gene>
<dbReference type="SUPFAM" id="SSF64153">
    <property type="entry name" value="YjeF N-terminal domain-like"/>
    <property type="match status" value="1"/>
</dbReference>
<evidence type="ECO:0000256" key="2">
    <source>
        <dbReference type="ARBA" id="ARBA00000909"/>
    </source>
</evidence>
<evidence type="ECO:0000256" key="15">
    <source>
        <dbReference type="ARBA" id="ARBA00048238"/>
    </source>
</evidence>
<evidence type="ECO:0000313" key="22">
    <source>
        <dbReference type="EMBL" id="MBB3896901.1"/>
    </source>
</evidence>
<evidence type="ECO:0000256" key="1">
    <source>
        <dbReference type="ARBA" id="ARBA00000013"/>
    </source>
</evidence>